<name>X1U6C2_9ZZZZ</name>
<accession>X1U6C2</accession>
<proteinExistence type="predicted"/>
<organism evidence="1">
    <name type="scientific">marine sediment metagenome</name>
    <dbReference type="NCBI Taxonomy" id="412755"/>
    <lineage>
        <taxon>unclassified sequences</taxon>
        <taxon>metagenomes</taxon>
        <taxon>ecological metagenomes</taxon>
    </lineage>
</organism>
<comment type="caution">
    <text evidence="1">The sequence shown here is derived from an EMBL/GenBank/DDBJ whole genome shotgun (WGS) entry which is preliminary data.</text>
</comment>
<dbReference type="EMBL" id="BARW01029765">
    <property type="protein sequence ID" value="GAJ13024.1"/>
    <property type="molecule type" value="Genomic_DNA"/>
</dbReference>
<feature type="non-terminal residue" evidence="1">
    <location>
        <position position="30"/>
    </location>
</feature>
<evidence type="ECO:0000313" key="1">
    <source>
        <dbReference type="EMBL" id="GAJ13024.1"/>
    </source>
</evidence>
<sequence length="30" mass="3813">MDPFYLKSEEESKKMIREFWEDLEYLSKIK</sequence>
<gene>
    <name evidence="1" type="ORF">S12H4_47749</name>
</gene>
<reference evidence="1" key="1">
    <citation type="journal article" date="2014" name="Front. Microbiol.">
        <title>High frequency of phylogenetically diverse reductive dehalogenase-homologous genes in deep subseafloor sedimentary metagenomes.</title>
        <authorList>
            <person name="Kawai M."/>
            <person name="Futagami T."/>
            <person name="Toyoda A."/>
            <person name="Takaki Y."/>
            <person name="Nishi S."/>
            <person name="Hori S."/>
            <person name="Arai W."/>
            <person name="Tsubouchi T."/>
            <person name="Morono Y."/>
            <person name="Uchiyama I."/>
            <person name="Ito T."/>
            <person name="Fujiyama A."/>
            <person name="Inagaki F."/>
            <person name="Takami H."/>
        </authorList>
    </citation>
    <scope>NUCLEOTIDE SEQUENCE</scope>
    <source>
        <strain evidence="1">Expedition CK06-06</strain>
    </source>
</reference>
<dbReference type="AlphaFoldDB" id="X1U6C2"/>
<protein>
    <submittedName>
        <fullName evidence="1">Uncharacterized protein</fullName>
    </submittedName>
</protein>